<organism evidence="3 4">
    <name type="scientific">Rhizoctonia solani</name>
    <dbReference type="NCBI Taxonomy" id="456999"/>
    <lineage>
        <taxon>Eukaryota</taxon>
        <taxon>Fungi</taxon>
        <taxon>Dikarya</taxon>
        <taxon>Basidiomycota</taxon>
        <taxon>Agaricomycotina</taxon>
        <taxon>Agaricomycetes</taxon>
        <taxon>Cantharellales</taxon>
        <taxon>Ceratobasidiaceae</taxon>
        <taxon>Rhizoctonia</taxon>
    </lineage>
</organism>
<feature type="region of interest" description="Disordered" evidence="1">
    <location>
        <begin position="137"/>
        <end position="167"/>
    </location>
</feature>
<reference evidence="3" key="1">
    <citation type="submission" date="2021-01" db="EMBL/GenBank/DDBJ databases">
        <authorList>
            <person name="Kaushik A."/>
        </authorList>
    </citation>
    <scope>NUCLEOTIDE SEQUENCE</scope>
    <source>
        <strain evidence="3">AG3-T5</strain>
    </source>
</reference>
<feature type="domain" description="Oxidoreductase-like" evidence="2">
    <location>
        <begin position="83"/>
        <end position="127"/>
    </location>
</feature>
<dbReference type="AlphaFoldDB" id="A0A8H3CCG3"/>
<evidence type="ECO:0000313" key="3">
    <source>
        <dbReference type="EMBL" id="CAE6477591.1"/>
    </source>
</evidence>
<evidence type="ECO:0000256" key="1">
    <source>
        <dbReference type="SAM" id="MobiDB-lite"/>
    </source>
</evidence>
<dbReference type="EMBL" id="CAJMWW010000641">
    <property type="protein sequence ID" value="CAE6477591.1"/>
    <property type="molecule type" value="Genomic_DNA"/>
</dbReference>
<comment type="caution">
    <text evidence="3">The sequence shown here is derived from an EMBL/GenBank/DDBJ whole genome shotgun (WGS) entry which is preliminary data.</text>
</comment>
<evidence type="ECO:0000313" key="4">
    <source>
        <dbReference type="Proteomes" id="UP000663841"/>
    </source>
</evidence>
<dbReference type="InterPro" id="IPR019180">
    <property type="entry name" value="Oxidoreductase-like_N"/>
</dbReference>
<evidence type="ECO:0000259" key="2">
    <source>
        <dbReference type="Pfam" id="PF09791"/>
    </source>
</evidence>
<proteinExistence type="predicted"/>
<dbReference type="PANTHER" id="PTHR21193:SF3">
    <property type="entry name" value="OXIDOREDUCTASE-LIKE DOMAIN-CONTAINING PROTEIN 1"/>
    <property type="match status" value="1"/>
</dbReference>
<name>A0A8H3CCG3_9AGAM</name>
<gene>
    <name evidence="3" type="ORF">RDB_LOCUS196714</name>
</gene>
<dbReference type="Proteomes" id="UP000663841">
    <property type="component" value="Unassembled WGS sequence"/>
</dbReference>
<feature type="compositionally biased region" description="Acidic residues" evidence="1">
    <location>
        <begin position="157"/>
        <end position="167"/>
    </location>
</feature>
<dbReference type="InterPro" id="IPR039251">
    <property type="entry name" value="OXLD1"/>
</dbReference>
<dbReference type="Pfam" id="PF09791">
    <property type="entry name" value="Oxidored-like"/>
    <property type="match status" value="1"/>
</dbReference>
<dbReference type="GO" id="GO:0005739">
    <property type="term" value="C:mitochondrion"/>
    <property type="evidence" value="ECO:0007669"/>
    <property type="project" value="TreeGrafter"/>
</dbReference>
<dbReference type="PANTHER" id="PTHR21193">
    <property type="entry name" value="OXIDOREDUCTASE-LIKE DOMAIN-CONTAINING PROTEIN 1"/>
    <property type="match status" value="1"/>
</dbReference>
<protein>
    <recommendedName>
        <fullName evidence="2">Oxidoreductase-like domain-containing protein</fullName>
    </recommendedName>
</protein>
<sequence length="184" mass="20815">MLCSSPPWLRILTRRSMNIRCVSTRARNLAARHWELARLHSPHPAERHVLDHEATKAAILDYTGLKATTNVVTPSAPKDIYLRGIKIPQKPKPPESDECCMSGCAVCVYDLYLSSLDDYKEEARAIRAKLREKSVPVDEWPNDLQDQEKKRSSADSTNEEGLGDLDMDPSMKAFLVLEKKLGRK</sequence>
<accession>A0A8H3CCG3</accession>